<dbReference type="EMBL" id="EQ973844">
    <property type="protein sequence ID" value="EEF42568.1"/>
    <property type="molecule type" value="Genomic_DNA"/>
</dbReference>
<keyword evidence="4" id="KW-1185">Reference proteome</keyword>
<dbReference type="InParanoid" id="B9S1E7"/>
<dbReference type="OrthoDB" id="1869137at2759"/>
<feature type="transmembrane region" description="Helical" evidence="2">
    <location>
        <begin position="152"/>
        <end position="172"/>
    </location>
</feature>
<keyword evidence="2" id="KW-0472">Membrane</keyword>
<feature type="region of interest" description="Disordered" evidence="1">
    <location>
        <begin position="1"/>
        <end position="42"/>
    </location>
</feature>
<dbReference type="Proteomes" id="UP000008311">
    <property type="component" value="Unassembled WGS sequence"/>
</dbReference>
<dbReference type="InterPro" id="IPR036259">
    <property type="entry name" value="MFS_trans_sf"/>
</dbReference>
<feature type="transmembrane region" description="Helical" evidence="2">
    <location>
        <begin position="463"/>
        <end position="485"/>
    </location>
</feature>
<feature type="compositionally biased region" description="Basic and acidic residues" evidence="1">
    <location>
        <begin position="24"/>
        <end position="34"/>
    </location>
</feature>
<dbReference type="CDD" id="cd06174">
    <property type="entry name" value="MFS"/>
    <property type="match status" value="1"/>
</dbReference>
<dbReference type="eggNOG" id="ENOG502QVF3">
    <property type="taxonomic scope" value="Eukaryota"/>
</dbReference>
<feature type="transmembrane region" description="Helical" evidence="2">
    <location>
        <begin position="179"/>
        <end position="198"/>
    </location>
</feature>
<feature type="transmembrane region" description="Helical" evidence="2">
    <location>
        <begin position="491"/>
        <end position="509"/>
    </location>
</feature>
<dbReference type="SUPFAM" id="SSF103473">
    <property type="entry name" value="MFS general substrate transporter"/>
    <property type="match status" value="1"/>
</dbReference>
<evidence type="ECO:0000256" key="2">
    <source>
        <dbReference type="SAM" id="Phobius"/>
    </source>
</evidence>
<feature type="transmembrane region" description="Helical" evidence="2">
    <location>
        <begin position="76"/>
        <end position="98"/>
    </location>
</feature>
<proteinExistence type="predicted"/>
<dbReference type="PANTHER" id="PTHR37891">
    <property type="entry name" value="OS06G0113900 PROTEIN"/>
    <property type="match status" value="1"/>
</dbReference>
<feature type="transmembrane region" description="Helical" evidence="2">
    <location>
        <begin position="283"/>
        <end position="307"/>
    </location>
</feature>
<feature type="transmembrane region" description="Helical" evidence="2">
    <location>
        <begin position="366"/>
        <end position="387"/>
    </location>
</feature>
<gene>
    <name evidence="3" type="ORF">RCOM_0868290</name>
</gene>
<reference evidence="4" key="1">
    <citation type="journal article" date="2010" name="Nat. Biotechnol.">
        <title>Draft genome sequence of the oilseed species Ricinus communis.</title>
        <authorList>
            <person name="Chan A.P."/>
            <person name="Crabtree J."/>
            <person name="Zhao Q."/>
            <person name="Lorenzi H."/>
            <person name="Orvis J."/>
            <person name="Puiu D."/>
            <person name="Melake-Berhan A."/>
            <person name="Jones K.M."/>
            <person name="Redman J."/>
            <person name="Chen G."/>
            <person name="Cahoon E.B."/>
            <person name="Gedil M."/>
            <person name="Stanke M."/>
            <person name="Haas B.J."/>
            <person name="Wortman J.R."/>
            <person name="Fraser-Liggett C.M."/>
            <person name="Ravel J."/>
            <person name="Rabinowicz P.D."/>
        </authorList>
    </citation>
    <scope>NUCLEOTIDE SEQUENCE [LARGE SCALE GENOMIC DNA]</scope>
    <source>
        <strain evidence="4">cv. Hale</strain>
    </source>
</reference>
<dbReference type="OMA" id="CSYFIHT"/>
<sequence>MAETSVRVDPEIEANQGSSSVTPNHHENGKDHNIHHAATPDVPNTAMKLERVEQVYESDNRDIAGKPTKGEVWVWYLYELCSYFIHNTLVPVLFPLIISQALKLPPEPVRGWGWSRKGFSCGQKETKLYEALTHQSISINSSKFSPLQWTSFSWGIGLILVAPIIGSISPHLDYGRKQVLITGATIAIGAFFCLPTGFFNVTWIFPPYIAAIVAASIVATASHTRQLALMVKGFTGPNLQHSQFQTRRGVSSWLSLYATAAGGVGSAIISSFIYHMLKHGEQFVSLWVVSIFSGLKWLLGVSHVFFVKPGSSFNTFNISTTAHFLSIFKYPHALGTLVLAFLSSFTTMCIFTGAVLYLIGDLCFKPLFILYIWLTYFIFPIISMPLIHPLQQVIKASAAKMHLLGFYLSIATAAVGFYYRGNVWHRGHVVVLAALQGTSVGLLHAFGRVLLIDCSPHGREGAFSAWFSWWRALGSCVGFAIASAIPGNVSTSFGISFGAAIFGTLLLSFGNISDFRGAMAAGLVNKYEDADVEGISEVHGSDNSFKQENLREESLA</sequence>
<feature type="transmembrane region" description="Helical" evidence="2">
    <location>
        <begin position="399"/>
        <end position="419"/>
    </location>
</feature>
<protein>
    <recommendedName>
        <fullName evidence="5">Transporter</fullName>
    </recommendedName>
</protein>
<feature type="compositionally biased region" description="Basic and acidic residues" evidence="1">
    <location>
        <begin position="1"/>
        <end position="10"/>
    </location>
</feature>
<evidence type="ECO:0000313" key="4">
    <source>
        <dbReference type="Proteomes" id="UP000008311"/>
    </source>
</evidence>
<feature type="transmembrane region" description="Helical" evidence="2">
    <location>
        <begin position="204"/>
        <end position="222"/>
    </location>
</feature>
<keyword evidence="2" id="KW-1133">Transmembrane helix</keyword>
<evidence type="ECO:0000256" key="1">
    <source>
        <dbReference type="SAM" id="MobiDB-lite"/>
    </source>
</evidence>
<name>B9S1E7_RICCO</name>
<keyword evidence="2" id="KW-0812">Transmembrane</keyword>
<feature type="transmembrane region" description="Helical" evidence="2">
    <location>
        <begin position="337"/>
        <end position="360"/>
    </location>
</feature>
<organism evidence="3 4">
    <name type="scientific">Ricinus communis</name>
    <name type="common">Castor bean</name>
    <dbReference type="NCBI Taxonomy" id="3988"/>
    <lineage>
        <taxon>Eukaryota</taxon>
        <taxon>Viridiplantae</taxon>
        <taxon>Streptophyta</taxon>
        <taxon>Embryophyta</taxon>
        <taxon>Tracheophyta</taxon>
        <taxon>Spermatophyta</taxon>
        <taxon>Magnoliopsida</taxon>
        <taxon>eudicotyledons</taxon>
        <taxon>Gunneridae</taxon>
        <taxon>Pentapetalae</taxon>
        <taxon>rosids</taxon>
        <taxon>fabids</taxon>
        <taxon>Malpighiales</taxon>
        <taxon>Euphorbiaceae</taxon>
        <taxon>Acalyphoideae</taxon>
        <taxon>Acalypheae</taxon>
        <taxon>Ricinus</taxon>
    </lineage>
</organism>
<dbReference type="Gene3D" id="1.20.1250.20">
    <property type="entry name" value="MFS general substrate transporter like domains"/>
    <property type="match status" value="1"/>
</dbReference>
<accession>B9S1E7</accession>
<feature type="transmembrane region" description="Helical" evidence="2">
    <location>
        <begin position="254"/>
        <end position="277"/>
    </location>
</feature>
<evidence type="ECO:0000313" key="3">
    <source>
        <dbReference type="EMBL" id="EEF42568.1"/>
    </source>
</evidence>
<dbReference type="PANTHER" id="PTHR37891:SF1">
    <property type="entry name" value="OS06G0113900 PROTEIN"/>
    <property type="match status" value="1"/>
</dbReference>
<evidence type="ECO:0008006" key="5">
    <source>
        <dbReference type="Google" id="ProtNLM"/>
    </source>
</evidence>
<dbReference type="AlphaFoldDB" id="B9S1E7"/>
<feature type="transmembrane region" description="Helical" evidence="2">
    <location>
        <begin position="431"/>
        <end position="451"/>
    </location>
</feature>